<dbReference type="Proteomes" id="UP001156836">
    <property type="component" value="Unassembled WGS sequence"/>
</dbReference>
<reference evidence="3" key="1">
    <citation type="journal article" date="2019" name="Int. J. Syst. Evol. Microbiol.">
        <title>The Global Catalogue of Microorganisms (GCM) 10K type strain sequencing project: providing services to taxonomists for standard genome sequencing and annotation.</title>
        <authorList>
            <consortium name="The Broad Institute Genomics Platform"/>
            <consortium name="The Broad Institute Genome Sequencing Center for Infectious Disease"/>
            <person name="Wu L."/>
            <person name="Ma J."/>
        </authorList>
    </citation>
    <scope>NUCLEOTIDE SEQUENCE [LARGE SCALE GENOMIC DNA]</scope>
    <source>
        <strain evidence="3">NBRC 104970</strain>
    </source>
</reference>
<protein>
    <submittedName>
        <fullName evidence="2">Histidine phosphatase family protein</fullName>
    </submittedName>
</protein>
<organism evidence="2 3">
    <name type="scientific">Chitiniphilus shinanonensis</name>
    <dbReference type="NCBI Taxonomy" id="553088"/>
    <lineage>
        <taxon>Bacteria</taxon>
        <taxon>Pseudomonadati</taxon>
        <taxon>Pseudomonadota</taxon>
        <taxon>Betaproteobacteria</taxon>
        <taxon>Neisseriales</taxon>
        <taxon>Chitinibacteraceae</taxon>
        <taxon>Chitiniphilus</taxon>
    </lineage>
</organism>
<dbReference type="PANTHER" id="PTHR20935">
    <property type="entry name" value="PHOSPHOGLYCERATE MUTASE-RELATED"/>
    <property type="match status" value="1"/>
</dbReference>
<dbReference type="PANTHER" id="PTHR20935:SF1">
    <property type="entry name" value="SLL1549 PROTEIN"/>
    <property type="match status" value="1"/>
</dbReference>
<dbReference type="Gene3D" id="3.40.50.1240">
    <property type="entry name" value="Phosphoglycerate mutase-like"/>
    <property type="match status" value="1"/>
</dbReference>
<dbReference type="Pfam" id="PF00300">
    <property type="entry name" value="His_Phos_1"/>
    <property type="match status" value="1"/>
</dbReference>
<name>A0ABQ6BY96_9NEIS</name>
<evidence type="ECO:0000313" key="3">
    <source>
        <dbReference type="Proteomes" id="UP001156836"/>
    </source>
</evidence>
<dbReference type="RefSeq" id="WP_018746183.1">
    <property type="nucleotide sequence ID" value="NZ_BSOZ01000027.1"/>
</dbReference>
<evidence type="ECO:0000256" key="1">
    <source>
        <dbReference type="ARBA" id="ARBA00022801"/>
    </source>
</evidence>
<dbReference type="SUPFAM" id="SSF53254">
    <property type="entry name" value="Phosphoglycerate mutase-like"/>
    <property type="match status" value="1"/>
</dbReference>
<evidence type="ECO:0000313" key="2">
    <source>
        <dbReference type="EMBL" id="GLS04863.1"/>
    </source>
</evidence>
<comment type="caution">
    <text evidence="2">The sequence shown here is derived from an EMBL/GenBank/DDBJ whole genome shotgun (WGS) entry which is preliminary data.</text>
</comment>
<proteinExistence type="predicted"/>
<keyword evidence="3" id="KW-1185">Reference proteome</keyword>
<gene>
    <name evidence="2" type="ORF">GCM10007860_20110</name>
</gene>
<keyword evidence="1" id="KW-0378">Hydrolase</keyword>
<dbReference type="InterPro" id="IPR029033">
    <property type="entry name" value="His_PPase_superfam"/>
</dbReference>
<dbReference type="InterPro" id="IPR013078">
    <property type="entry name" value="His_Pase_superF_clade-1"/>
</dbReference>
<dbReference type="CDD" id="cd07067">
    <property type="entry name" value="HP_PGM_like"/>
    <property type="match status" value="1"/>
</dbReference>
<dbReference type="SMART" id="SM00855">
    <property type="entry name" value="PGAM"/>
    <property type="match status" value="1"/>
</dbReference>
<accession>A0ABQ6BY96</accession>
<dbReference type="EMBL" id="BSOZ01000027">
    <property type="protein sequence ID" value="GLS04863.1"/>
    <property type="molecule type" value="Genomic_DNA"/>
</dbReference>
<sequence>MELILWRHAEAEDGADDLARALTERGHNQAARAAAWLKDALGKHHPRVVASQARRAQQTAAAFATEVEIDARINPDAPARGYLEAAGWPRGGGTVVLVGHQPTLGDAASLALAGSELGWQIKKSAIWWLHYDEADGSVLLKAVYAP</sequence>
<dbReference type="InterPro" id="IPR051021">
    <property type="entry name" value="Mito_Ser/Thr_phosphatase"/>
</dbReference>